<feature type="region of interest" description="Disordered" evidence="1">
    <location>
        <begin position="1"/>
        <end position="48"/>
    </location>
</feature>
<feature type="compositionally biased region" description="Basic and acidic residues" evidence="1">
    <location>
        <begin position="85"/>
        <end position="96"/>
    </location>
</feature>
<accession>A0A6J4KMT2</accession>
<reference evidence="2" key="1">
    <citation type="submission" date="2020-02" db="EMBL/GenBank/DDBJ databases">
        <authorList>
            <person name="Meier V. D."/>
        </authorList>
    </citation>
    <scope>NUCLEOTIDE SEQUENCE</scope>
    <source>
        <strain evidence="2">AVDCRST_MAG40</strain>
    </source>
</reference>
<dbReference type="AlphaFoldDB" id="A0A6J4KMT2"/>
<feature type="region of interest" description="Disordered" evidence="1">
    <location>
        <begin position="85"/>
        <end position="131"/>
    </location>
</feature>
<dbReference type="EC" id="3.6.3.14" evidence="2"/>
<evidence type="ECO:0000256" key="1">
    <source>
        <dbReference type="SAM" id="MobiDB-lite"/>
    </source>
</evidence>
<organism evidence="2">
    <name type="scientific">uncultured Gemmatimonadaceae bacterium</name>
    <dbReference type="NCBI Taxonomy" id="246130"/>
    <lineage>
        <taxon>Bacteria</taxon>
        <taxon>Pseudomonadati</taxon>
        <taxon>Gemmatimonadota</taxon>
        <taxon>Gemmatimonadia</taxon>
        <taxon>Gemmatimonadales</taxon>
        <taxon>Gemmatimonadaceae</taxon>
        <taxon>environmental samples</taxon>
    </lineage>
</organism>
<protein>
    <submittedName>
        <fullName evidence="2">ATP synthase gamma chain</fullName>
        <ecNumber evidence="2">3.6.3.14</ecNumber>
    </submittedName>
</protein>
<keyword evidence="2" id="KW-0378">Hydrolase</keyword>
<proteinExistence type="predicted"/>
<evidence type="ECO:0000313" key="2">
    <source>
        <dbReference type="EMBL" id="CAA9310451.1"/>
    </source>
</evidence>
<sequence length="131" mass="13019">GQGAGAQGADQERREHAQDHAHHGDGRDVQDEAGAGPRGGGSPLRVGARRGDLEPLLAGVGRAVPAAAAARARAAGCGAAAHVEPGARGRVQREPHQGGARPAAATRAGRRGGGLPRGRPEGARLLPVRGA</sequence>
<feature type="non-terminal residue" evidence="2">
    <location>
        <position position="131"/>
    </location>
</feature>
<feature type="non-terminal residue" evidence="2">
    <location>
        <position position="1"/>
    </location>
</feature>
<feature type="compositionally biased region" description="Low complexity" evidence="1">
    <location>
        <begin position="98"/>
        <end position="107"/>
    </location>
</feature>
<dbReference type="EMBL" id="CADCTX010000271">
    <property type="protein sequence ID" value="CAA9310451.1"/>
    <property type="molecule type" value="Genomic_DNA"/>
</dbReference>
<name>A0A6J4KMT2_9BACT</name>
<dbReference type="GO" id="GO:0016787">
    <property type="term" value="F:hydrolase activity"/>
    <property type="evidence" value="ECO:0007669"/>
    <property type="project" value="UniProtKB-KW"/>
</dbReference>
<feature type="compositionally biased region" description="Basic and acidic residues" evidence="1">
    <location>
        <begin position="10"/>
        <end position="30"/>
    </location>
</feature>
<gene>
    <name evidence="2" type="ORF">AVDCRST_MAG40-937</name>
</gene>